<evidence type="ECO:0008006" key="3">
    <source>
        <dbReference type="Google" id="ProtNLM"/>
    </source>
</evidence>
<organism evidence="1 2">
    <name type="scientific">Dothidotthia symphoricarpi CBS 119687</name>
    <dbReference type="NCBI Taxonomy" id="1392245"/>
    <lineage>
        <taxon>Eukaryota</taxon>
        <taxon>Fungi</taxon>
        <taxon>Dikarya</taxon>
        <taxon>Ascomycota</taxon>
        <taxon>Pezizomycotina</taxon>
        <taxon>Dothideomycetes</taxon>
        <taxon>Pleosporomycetidae</taxon>
        <taxon>Pleosporales</taxon>
        <taxon>Dothidotthiaceae</taxon>
        <taxon>Dothidotthia</taxon>
    </lineage>
</organism>
<name>A0A6A6A505_9PLEO</name>
<evidence type="ECO:0000313" key="2">
    <source>
        <dbReference type="Proteomes" id="UP000799771"/>
    </source>
</evidence>
<dbReference type="OrthoDB" id="3786918at2759"/>
<sequence>MAKKSAQTSFFSLPAELRLQIATYALDQPVDAGFELRSADATQINHYPQLGPGSPIGLVGLIMAGPYSPGGAYSPAANLSLLLVCRQFRLEFTELAWRSTTFFLGINKSTRDKRAMAGGVPEGRLCMLRKVAIYSPPWDDIVRWGQWPFDAECVRLERLSFVMVIGLSDIAQFVRLLRRLQNVKQLKFISQSDAEQQAKFRNTYNQLIGAIMKEDHYQRYDASGAPHVGDVWWEWSFNDVEKSFLLVAEKPAPVIPEEEYLQFMKPRIDVLMADMARE</sequence>
<dbReference type="PANTHER" id="PTHR42085:SF1">
    <property type="entry name" value="F-BOX DOMAIN-CONTAINING PROTEIN"/>
    <property type="match status" value="1"/>
</dbReference>
<evidence type="ECO:0000313" key="1">
    <source>
        <dbReference type="EMBL" id="KAF2125977.1"/>
    </source>
</evidence>
<dbReference type="Proteomes" id="UP000799771">
    <property type="component" value="Unassembled WGS sequence"/>
</dbReference>
<keyword evidence="2" id="KW-1185">Reference proteome</keyword>
<dbReference type="RefSeq" id="XP_033520369.1">
    <property type="nucleotide sequence ID" value="XM_033668748.1"/>
</dbReference>
<dbReference type="AlphaFoldDB" id="A0A6A6A505"/>
<accession>A0A6A6A505</accession>
<dbReference type="PANTHER" id="PTHR42085">
    <property type="entry name" value="F-BOX DOMAIN-CONTAINING PROTEIN"/>
    <property type="match status" value="1"/>
</dbReference>
<reference evidence="1" key="1">
    <citation type="journal article" date="2020" name="Stud. Mycol.">
        <title>101 Dothideomycetes genomes: a test case for predicting lifestyles and emergence of pathogens.</title>
        <authorList>
            <person name="Haridas S."/>
            <person name="Albert R."/>
            <person name="Binder M."/>
            <person name="Bloem J."/>
            <person name="Labutti K."/>
            <person name="Salamov A."/>
            <person name="Andreopoulos B."/>
            <person name="Baker S."/>
            <person name="Barry K."/>
            <person name="Bills G."/>
            <person name="Bluhm B."/>
            <person name="Cannon C."/>
            <person name="Castanera R."/>
            <person name="Culley D."/>
            <person name="Daum C."/>
            <person name="Ezra D."/>
            <person name="Gonzalez J."/>
            <person name="Henrissat B."/>
            <person name="Kuo A."/>
            <person name="Liang C."/>
            <person name="Lipzen A."/>
            <person name="Lutzoni F."/>
            <person name="Magnuson J."/>
            <person name="Mondo S."/>
            <person name="Nolan M."/>
            <person name="Ohm R."/>
            <person name="Pangilinan J."/>
            <person name="Park H.-J."/>
            <person name="Ramirez L."/>
            <person name="Alfaro M."/>
            <person name="Sun H."/>
            <person name="Tritt A."/>
            <person name="Yoshinaga Y."/>
            <person name="Zwiers L.-H."/>
            <person name="Turgeon B."/>
            <person name="Goodwin S."/>
            <person name="Spatafora J."/>
            <person name="Crous P."/>
            <person name="Grigoriev I."/>
        </authorList>
    </citation>
    <scope>NUCLEOTIDE SEQUENCE</scope>
    <source>
        <strain evidence="1">CBS 119687</strain>
    </source>
</reference>
<protein>
    <recommendedName>
        <fullName evidence="3">F-box domain-containing protein</fullName>
    </recommendedName>
</protein>
<dbReference type="GeneID" id="54409180"/>
<dbReference type="EMBL" id="ML977514">
    <property type="protein sequence ID" value="KAF2125977.1"/>
    <property type="molecule type" value="Genomic_DNA"/>
</dbReference>
<proteinExistence type="predicted"/>
<dbReference type="InterPro" id="IPR038883">
    <property type="entry name" value="AN11006-like"/>
</dbReference>
<gene>
    <name evidence="1" type="ORF">P153DRAFT_369362</name>
</gene>